<reference evidence="3" key="1">
    <citation type="submission" date="2016-01" db="EMBL/GenBank/DDBJ databases">
        <authorList>
            <person name="Peeters C."/>
        </authorList>
    </citation>
    <scope>NUCLEOTIDE SEQUENCE [LARGE SCALE GENOMIC DNA]</scope>
    <source>
        <strain evidence="3">LMG 29317</strain>
    </source>
</reference>
<dbReference type="InterPro" id="IPR012368">
    <property type="entry name" value="OxRdtase_Mopterin-bd_su_IorB"/>
</dbReference>
<dbReference type="AlphaFoldDB" id="A0A158G4C1"/>
<dbReference type="SMART" id="SM01008">
    <property type="entry name" value="Ald_Xan_dh_C"/>
    <property type="match status" value="1"/>
</dbReference>
<dbReference type="InterPro" id="IPR006311">
    <property type="entry name" value="TAT_signal"/>
</dbReference>
<dbReference type="InterPro" id="IPR052516">
    <property type="entry name" value="N-heterocyclic_Hydroxylase"/>
</dbReference>
<dbReference type="InterPro" id="IPR037165">
    <property type="entry name" value="AldOxase/xan_DH_Mopterin-bd_sf"/>
</dbReference>
<keyword evidence="1" id="KW-0472">Membrane</keyword>
<accession>A0A158G4C1</accession>
<name>A0A158G4C1_9BURK</name>
<keyword evidence="4" id="KW-1185">Reference proteome</keyword>
<dbReference type="SUPFAM" id="SSF56003">
    <property type="entry name" value="Molybdenum cofactor-binding domain"/>
    <property type="match status" value="2"/>
</dbReference>
<dbReference type="PANTHER" id="PTHR47495">
    <property type="entry name" value="ALDEHYDE DEHYDROGENASE"/>
    <property type="match status" value="1"/>
</dbReference>
<dbReference type="Gene3D" id="3.90.1170.50">
    <property type="entry name" value="Aldehyde oxidase/xanthine dehydrogenase, a/b hammerhead"/>
    <property type="match status" value="1"/>
</dbReference>
<dbReference type="PROSITE" id="PS51318">
    <property type="entry name" value="TAT"/>
    <property type="match status" value="1"/>
</dbReference>
<sequence length="744" mass="79022">MSQGLIEAGCHAARAGFSRRAFLKLGVTAGVAASGGLLIGFSMPAVSQDQGKGKSVIGGDGIETPQDGVFAPNAFVQIDKSGKVVLIMPKVEMGQGVYTALPMLIAEELNVPLENVTIDHAPPDEKLFTDPLLGGQLTGGSTSVRYAWEPMRKAGAAARMMLVAAAAQQWQCDPSSCQAQDGKVTHASGDRSASYGDLAEAAAKMPVPQDIKLKDPKDFRIVGTPVRRLDSPEKVDGTAMFGLDVRLPGMVYAAIVNCPVFGGTLASVDDSNAKKIPGVRQVVKFDNGVAVIGDHTWAAKRGAAALNVQWNEGASANVSTRQIVDDMANASQRAGAVARKEGDVNNAFANAKTRVDAVYVQPFLAHATMEPINCTVHVRPDGCDIWLGTQVPTRIRDAGMQATGLPADKIFVHNHLLGGGFGRRLEFDMAAQALKIGKALGVPVKVTWSREEDIQHDMYRPCYYDKLSAGLDANGKPVAWTHRIVGSSILARFAPPAVKDGVDPDAVEVASDLPYDLPNQLIDYVRLEPHDVPTAFWRGVGPTRGTFVVESFIDELAVLAKADPVKYRRDLLGKSPRARNVLDVATQAAGWGQQSTPQGQGRGVSVMHAFGSFFAVVADVAVDKDGAVTVNRIVCAVDCGMVVNPNTVEAQVQGGILFGITAALYSEITIKDGRVEQSNFTDYRMLRIHETPPVEVHIVKSTEAPGGIGEPGTAALIPAITNAIHAATGKRLRKLPVGDQLRSA</sequence>
<gene>
    <name evidence="3" type="ORF">AWB74_01132</name>
</gene>
<evidence type="ECO:0000313" key="3">
    <source>
        <dbReference type="EMBL" id="SAL26479.1"/>
    </source>
</evidence>
<comment type="caution">
    <text evidence="3">The sequence shown here is derived from an EMBL/GenBank/DDBJ whole genome shotgun (WGS) entry which is preliminary data.</text>
</comment>
<organism evidence="3 4">
    <name type="scientific">Caballeronia arvi</name>
    <dbReference type="NCBI Taxonomy" id="1777135"/>
    <lineage>
        <taxon>Bacteria</taxon>
        <taxon>Pseudomonadati</taxon>
        <taxon>Pseudomonadota</taxon>
        <taxon>Betaproteobacteria</taxon>
        <taxon>Burkholderiales</taxon>
        <taxon>Burkholderiaceae</taxon>
        <taxon>Caballeronia</taxon>
    </lineage>
</organism>
<dbReference type="GO" id="GO:0016491">
    <property type="term" value="F:oxidoreductase activity"/>
    <property type="evidence" value="ECO:0007669"/>
    <property type="project" value="InterPro"/>
</dbReference>
<keyword evidence="1" id="KW-0812">Transmembrane</keyword>
<evidence type="ECO:0000256" key="1">
    <source>
        <dbReference type="SAM" id="Phobius"/>
    </source>
</evidence>
<feature type="domain" description="Aldehyde oxidase/xanthine dehydrogenase a/b hammerhead" evidence="2">
    <location>
        <begin position="236"/>
        <end position="314"/>
    </location>
</feature>
<dbReference type="PANTHER" id="PTHR47495:SF2">
    <property type="entry name" value="ALDEHYDE DEHYDROGENASE"/>
    <property type="match status" value="1"/>
</dbReference>
<dbReference type="Gene3D" id="3.30.365.10">
    <property type="entry name" value="Aldehyde oxidase/xanthine dehydrogenase, molybdopterin binding domain"/>
    <property type="match status" value="4"/>
</dbReference>
<dbReference type="InterPro" id="IPR000674">
    <property type="entry name" value="Ald_Oxase/Xan_DH_a/b"/>
</dbReference>
<keyword evidence="1" id="KW-1133">Transmembrane helix</keyword>
<dbReference type="InterPro" id="IPR046867">
    <property type="entry name" value="AldOxase/xan_DH_MoCoBD2"/>
</dbReference>
<dbReference type="Pfam" id="PF20256">
    <property type="entry name" value="MoCoBD_2"/>
    <property type="match status" value="2"/>
</dbReference>
<evidence type="ECO:0000313" key="4">
    <source>
        <dbReference type="Proteomes" id="UP000055019"/>
    </source>
</evidence>
<dbReference type="InterPro" id="IPR008274">
    <property type="entry name" value="AldOxase/xan_DH_MoCoBD1"/>
</dbReference>
<dbReference type="Pfam" id="PF02738">
    <property type="entry name" value="MoCoBD_1"/>
    <property type="match status" value="1"/>
</dbReference>
<evidence type="ECO:0000259" key="2">
    <source>
        <dbReference type="SMART" id="SM01008"/>
    </source>
</evidence>
<dbReference type="PIRSF" id="PIRSF036389">
    <property type="entry name" value="IOR_B"/>
    <property type="match status" value="1"/>
</dbReference>
<proteinExistence type="predicted"/>
<dbReference type="Proteomes" id="UP000055019">
    <property type="component" value="Unassembled WGS sequence"/>
</dbReference>
<dbReference type="RefSeq" id="WP_061145777.1">
    <property type="nucleotide sequence ID" value="NZ_FCOM02000003.1"/>
</dbReference>
<dbReference type="EMBL" id="FCOM02000003">
    <property type="protein sequence ID" value="SAL26479.1"/>
    <property type="molecule type" value="Genomic_DNA"/>
</dbReference>
<dbReference type="OrthoDB" id="9767994at2"/>
<protein>
    <submittedName>
        <fullName evidence="3">Aldehyde oxidase</fullName>
    </submittedName>
</protein>
<feature type="transmembrane region" description="Helical" evidence="1">
    <location>
        <begin position="21"/>
        <end position="43"/>
    </location>
</feature>